<evidence type="ECO:0000256" key="4">
    <source>
        <dbReference type="ARBA" id="ARBA00021907"/>
    </source>
</evidence>
<evidence type="ECO:0000256" key="8">
    <source>
        <dbReference type="ARBA" id="ARBA00022692"/>
    </source>
</evidence>
<evidence type="ECO:0000256" key="3">
    <source>
        <dbReference type="ARBA" id="ARBA00011160"/>
    </source>
</evidence>
<dbReference type="STRING" id="505317.OA57_06865"/>
<evidence type="ECO:0000259" key="14">
    <source>
        <dbReference type="Pfam" id="PF02687"/>
    </source>
</evidence>
<keyword evidence="8 13" id="KW-0812">Transmembrane</keyword>
<dbReference type="AlphaFoldDB" id="A0A0A3AMI5"/>
<feature type="transmembrane region" description="Helical" evidence="13">
    <location>
        <begin position="278"/>
        <end position="300"/>
    </location>
</feature>
<dbReference type="Pfam" id="PF02687">
    <property type="entry name" value="FtsX"/>
    <property type="match status" value="1"/>
</dbReference>
<dbReference type="Pfam" id="PF18075">
    <property type="entry name" value="FtsX_ECD"/>
    <property type="match status" value="1"/>
</dbReference>
<evidence type="ECO:0000256" key="7">
    <source>
        <dbReference type="ARBA" id="ARBA00022618"/>
    </source>
</evidence>
<keyword evidence="6 12" id="KW-0997">Cell inner membrane</keyword>
<dbReference type="GO" id="GO:0005886">
    <property type="term" value="C:plasma membrane"/>
    <property type="evidence" value="ECO:0007669"/>
    <property type="project" value="UniProtKB-SubCell"/>
</dbReference>
<dbReference type="PANTHER" id="PTHR47755:SF1">
    <property type="entry name" value="CELL DIVISION PROTEIN FTSX"/>
    <property type="match status" value="1"/>
</dbReference>
<evidence type="ECO:0000256" key="2">
    <source>
        <dbReference type="ARBA" id="ARBA00007379"/>
    </source>
</evidence>
<evidence type="ECO:0000313" key="17">
    <source>
        <dbReference type="Proteomes" id="UP000030380"/>
    </source>
</evidence>
<comment type="caution">
    <text evidence="16">The sequence shown here is derived from an EMBL/GenBank/DDBJ whole genome shotgun (WGS) entry which is preliminary data.</text>
</comment>
<evidence type="ECO:0000256" key="13">
    <source>
        <dbReference type="SAM" id="Phobius"/>
    </source>
</evidence>
<dbReference type="GO" id="GO:0032153">
    <property type="term" value="C:cell division site"/>
    <property type="evidence" value="ECO:0007669"/>
    <property type="project" value="TreeGrafter"/>
</dbReference>
<gene>
    <name evidence="16" type="ORF">OA57_06865</name>
</gene>
<evidence type="ECO:0000256" key="12">
    <source>
        <dbReference type="PIRNR" id="PIRNR003097"/>
    </source>
</evidence>
<dbReference type="InterPro" id="IPR003838">
    <property type="entry name" value="ABC3_permease_C"/>
</dbReference>
<sequence length="311" mass="34689">MNSRRLQAPFWMQTQYVLQSVFADLWLKRVGTLLTVLVIAVSLTIPTISYLLWKNTKQAATEFYPESQISVYLDKTLTEADANLVVEQLRQQNGVASLSYISRQQSLEEFRAWSGFGTELELLDDNPLPAVVMITPEEEVQQSAKLADLRLALAKVKGVDEVRLDSDWLEKLGAMTWLAGRIAVVCTLLMLLAVILVIGNSIRSDVYSSRANIEVTKLLGATEHFILRPFLYTGLIYGIIGGMLAALLSAVTIAYFSTAIEYVADIFAMKYELNGINLVEILFIIMLAAFTGWCGAWIAAKKHINRLDEGQ</sequence>
<dbReference type="InterPro" id="IPR047590">
    <property type="entry name" value="FtsX_proteobact-type"/>
</dbReference>
<keyword evidence="10 12" id="KW-0472">Membrane</keyword>
<comment type="subcellular location">
    <subcellularLocation>
        <location evidence="1">Cell inner membrane</location>
        <topology evidence="1">Multi-pass membrane protein</topology>
    </subcellularLocation>
</comment>
<evidence type="ECO:0000256" key="5">
    <source>
        <dbReference type="ARBA" id="ARBA00022475"/>
    </source>
</evidence>
<dbReference type="EMBL" id="JSUM01000010">
    <property type="protein sequence ID" value="KGQ70556.1"/>
    <property type="molecule type" value="Genomic_DNA"/>
</dbReference>
<name>A0A0A3AMI5_9PAST</name>
<feature type="transmembrane region" description="Helical" evidence="13">
    <location>
        <begin position="30"/>
        <end position="53"/>
    </location>
</feature>
<dbReference type="PIRSF" id="PIRSF003097">
    <property type="entry name" value="FtsX"/>
    <property type="match status" value="1"/>
</dbReference>
<evidence type="ECO:0000256" key="10">
    <source>
        <dbReference type="ARBA" id="ARBA00023136"/>
    </source>
</evidence>
<feature type="domain" description="ABC3 transporter permease C-terminal" evidence="14">
    <location>
        <begin position="187"/>
        <end position="301"/>
    </location>
</feature>
<dbReference type="GO" id="GO:0051301">
    <property type="term" value="P:cell division"/>
    <property type="evidence" value="ECO:0007669"/>
    <property type="project" value="UniProtKB-KW"/>
</dbReference>
<organism evidence="16 17">
    <name type="scientific">Chelonobacter oris</name>
    <dbReference type="NCBI Taxonomy" id="505317"/>
    <lineage>
        <taxon>Bacteria</taxon>
        <taxon>Pseudomonadati</taxon>
        <taxon>Pseudomonadota</taxon>
        <taxon>Gammaproteobacteria</taxon>
        <taxon>Pasteurellales</taxon>
        <taxon>Pasteurellaceae</taxon>
        <taxon>Chelonobacter</taxon>
    </lineage>
</organism>
<feature type="domain" description="FtsX extracellular" evidence="15">
    <location>
        <begin position="68"/>
        <end position="162"/>
    </location>
</feature>
<evidence type="ECO:0000259" key="15">
    <source>
        <dbReference type="Pfam" id="PF18075"/>
    </source>
</evidence>
<dbReference type="InterPro" id="IPR040690">
    <property type="entry name" value="FtsX_ECD"/>
</dbReference>
<comment type="similarity">
    <text evidence="2 12">Belongs to the ABC-4 integral membrane protein family. FtsX subfamily.</text>
</comment>
<dbReference type="Proteomes" id="UP000030380">
    <property type="component" value="Unassembled WGS sequence"/>
</dbReference>
<dbReference type="RefSeq" id="WP_034615340.1">
    <property type="nucleotide sequence ID" value="NZ_JSUM01000010.1"/>
</dbReference>
<dbReference type="NCBIfam" id="TIGR00439">
    <property type="entry name" value="FtsX_Gneg"/>
    <property type="match status" value="1"/>
</dbReference>
<reference evidence="16 17" key="1">
    <citation type="submission" date="2014-11" db="EMBL/GenBank/DDBJ databases">
        <title>Draft genome sequence of Chelonobacter oris 1662T, associated with respiratory disease in Hermann's Tortoises.</title>
        <authorList>
            <person name="Kudirkiene E."/>
            <person name="Hansen M.J."/>
            <person name="Bojesen A.M."/>
        </authorList>
    </citation>
    <scope>NUCLEOTIDE SEQUENCE [LARGE SCALE GENOMIC DNA]</scope>
    <source>
        <strain evidence="16 17">1662</strain>
    </source>
</reference>
<dbReference type="InterPro" id="IPR004513">
    <property type="entry name" value="FtsX"/>
</dbReference>
<keyword evidence="5 12" id="KW-1003">Cell membrane</keyword>
<comment type="subunit">
    <text evidence="3">Forms a membrane-associated complex with FtsE.</text>
</comment>
<keyword evidence="7 12" id="KW-0132">Cell division</keyword>
<dbReference type="OrthoDB" id="9813411at2"/>
<evidence type="ECO:0000256" key="11">
    <source>
        <dbReference type="ARBA" id="ARBA00023306"/>
    </source>
</evidence>
<protein>
    <recommendedName>
        <fullName evidence="4 12">Cell division protein FtsX</fullName>
    </recommendedName>
</protein>
<evidence type="ECO:0000256" key="1">
    <source>
        <dbReference type="ARBA" id="ARBA00004429"/>
    </source>
</evidence>
<evidence type="ECO:0000256" key="9">
    <source>
        <dbReference type="ARBA" id="ARBA00022989"/>
    </source>
</evidence>
<dbReference type="PANTHER" id="PTHR47755">
    <property type="entry name" value="CELL DIVISION PROTEIN FTSX"/>
    <property type="match status" value="1"/>
</dbReference>
<keyword evidence="11 12" id="KW-0131">Cell cycle</keyword>
<comment type="function">
    <text evidence="12">Part of the ABC transporter FtsEX involved in cellular division.</text>
</comment>
<evidence type="ECO:0000256" key="6">
    <source>
        <dbReference type="ARBA" id="ARBA00022519"/>
    </source>
</evidence>
<feature type="transmembrane region" description="Helical" evidence="13">
    <location>
        <begin position="178"/>
        <end position="199"/>
    </location>
</feature>
<keyword evidence="17" id="KW-1185">Reference proteome</keyword>
<dbReference type="Gene3D" id="3.30.70.3040">
    <property type="match status" value="1"/>
</dbReference>
<keyword evidence="9 13" id="KW-1133">Transmembrane helix</keyword>
<proteinExistence type="inferred from homology"/>
<evidence type="ECO:0000313" key="16">
    <source>
        <dbReference type="EMBL" id="KGQ70556.1"/>
    </source>
</evidence>
<accession>A0A0A3AMI5</accession>
<feature type="transmembrane region" description="Helical" evidence="13">
    <location>
        <begin position="235"/>
        <end position="257"/>
    </location>
</feature>